<dbReference type="RefSeq" id="WP_338687735.1">
    <property type="nucleotide sequence ID" value="NZ_AP024702.1"/>
</dbReference>
<feature type="transmembrane region" description="Helical" evidence="1">
    <location>
        <begin position="102"/>
        <end position="122"/>
    </location>
</feature>
<reference evidence="3 4" key="1">
    <citation type="submission" date="2021-06" db="EMBL/GenBank/DDBJ databases">
        <title>Complete genome of Haloferula helveola possessing various polysaccharide degrading enzymes.</title>
        <authorList>
            <person name="Takami H."/>
            <person name="Huang C."/>
            <person name="Hamasaki K."/>
        </authorList>
    </citation>
    <scope>NUCLEOTIDE SEQUENCE [LARGE SCALE GENOMIC DNA]</scope>
    <source>
        <strain evidence="3 4">CN-1</strain>
    </source>
</reference>
<feature type="domain" description="DUF4159" evidence="2">
    <location>
        <begin position="328"/>
        <end position="525"/>
    </location>
</feature>
<evidence type="ECO:0000259" key="2">
    <source>
        <dbReference type="Pfam" id="PF13709"/>
    </source>
</evidence>
<keyword evidence="1" id="KW-0472">Membrane</keyword>
<feature type="transmembrane region" description="Helical" evidence="1">
    <location>
        <begin position="72"/>
        <end position="95"/>
    </location>
</feature>
<feature type="transmembrane region" description="Helical" evidence="1">
    <location>
        <begin position="27"/>
        <end position="52"/>
    </location>
</feature>
<feature type="transmembrane region" description="Helical" evidence="1">
    <location>
        <begin position="150"/>
        <end position="172"/>
    </location>
</feature>
<evidence type="ECO:0000313" key="3">
    <source>
        <dbReference type="EMBL" id="BCX46279.1"/>
    </source>
</evidence>
<dbReference type="EMBL" id="AP024702">
    <property type="protein sequence ID" value="BCX46279.1"/>
    <property type="molecule type" value="Genomic_DNA"/>
</dbReference>
<organism evidence="3 4">
    <name type="scientific">Haloferula helveola</name>
    <dbReference type="NCBI Taxonomy" id="490095"/>
    <lineage>
        <taxon>Bacteria</taxon>
        <taxon>Pseudomonadati</taxon>
        <taxon>Verrucomicrobiota</taxon>
        <taxon>Verrucomicrobiia</taxon>
        <taxon>Verrucomicrobiales</taxon>
        <taxon>Verrucomicrobiaceae</taxon>
        <taxon>Haloferula</taxon>
    </lineage>
</organism>
<dbReference type="Pfam" id="PF13709">
    <property type="entry name" value="DUF4159"/>
    <property type="match status" value="1"/>
</dbReference>
<name>A0ABN6GYA7_9BACT</name>
<evidence type="ECO:0000256" key="1">
    <source>
        <dbReference type="SAM" id="Phobius"/>
    </source>
</evidence>
<protein>
    <submittedName>
        <fullName evidence="3">LytTR family transcriptional regulator</fullName>
    </submittedName>
</protein>
<keyword evidence="4" id="KW-1185">Reference proteome</keyword>
<feature type="transmembrane region" description="Helical" evidence="1">
    <location>
        <begin position="211"/>
        <end position="229"/>
    </location>
</feature>
<dbReference type="Proteomes" id="UP001374893">
    <property type="component" value="Chromosome"/>
</dbReference>
<gene>
    <name evidence="3" type="ORF">HAHE_01870</name>
</gene>
<dbReference type="InterPro" id="IPR025297">
    <property type="entry name" value="DUF4159"/>
</dbReference>
<proteinExistence type="predicted"/>
<keyword evidence="1" id="KW-1133">Transmembrane helix</keyword>
<keyword evidence="1" id="KW-0812">Transmembrane</keyword>
<dbReference type="Gene3D" id="3.40.50.12140">
    <property type="entry name" value="Domain of unknown function DUF4159"/>
    <property type="match status" value="1"/>
</dbReference>
<sequence>MQNRRIELPTEWVDEIPTGPSPFKAGVVSIALILLGGLGVAAGFLMPWLLVYVGGRNADVAILLENNHIGPSLRICFVSFLGVAALCVAAGAISLTRIRASYYLLLATLIAVYVVTVAYVSLTWRGVFSILDADIELDGSPLDKATTLQLWWKVSWPALLVLAYAVWLNVMLRSRSVHAVFFKASGSPMSGDRTLEDLRTHGRDPRHRKSLYASVLTHLMILVIIPYLLSIGGCVEAYKVPKGSGNPVVAMVKVVQPKKKKKKTLTLRPNSAIIFDQPDLDNTEVDQVMEKQTQLTYEASANAKAGKMGKGGGTDGGWPEGMEDYKVRFIRLDHGGAGWDDGMDQTDADINFLRNFAQATGFKKIARKGESHSIALLSKYPDDGFPPFVYLTGNGNMGRVSSADAKILREYCLKGGMLIADAGSESFHRSFTHFIRQVFPDKPLLDIADDDMLYQLPYGFPDGAPAFWHHGGRRALGIKHEGRWIAFYHPGDMNDAWKSPGYTDVTPEMRDAAMNLGINLVYYSFNQWNDAIAKQRK</sequence>
<accession>A0ABN6GYA7</accession>
<evidence type="ECO:0000313" key="4">
    <source>
        <dbReference type="Proteomes" id="UP001374893"/>
    </source>
</evidence>